<evidence type="ECO:0000256" key="4">
    <source>
        <dbReference type="ARBA" id="ARBA00023136"/>
    </source>
</evidence>
<dbReference type="GeneID" id="7830600"/>
<keyword evidence="2 5" id="KW-0812">Transmembrane</keyword>
<dbReference type="InterPro" id="IPR003689">
    <property type="entry name" value="ZIP"/>
</dbReference>
<dbReference type="Proteomes" id="UP000009168">
    <property type="component" value="Unassembled WGS sequence"/>
</dbReference>
<keyword evidence="7" id="KW-1185">Reference proteome</keyword>
<accession>I7LXU5</accession>
<evidence type="ECO:0000256" key="1">
    <source>
        <dbReference type="ARBA" id="ARBA00004141"/>
    </source>
</evidence>
<sequence length="429" mass="48615">MLKLLSAQQLTKIQRFRSLLLILQIINYFLTKITKNKKKEKSKTNKQTKNQNLFICFQYLESKQQDQQSRKNYKLSQLKEFQALSIVYHKHQVEMEAWIIKLIAMITMFSLIMITGNIPLRSKSFKSNPKVLALSSAFAGGLFLAVGILHLLPEASEHFDDYYKDQDKPADGEGDSGDSDEEHFPWSYFITVCSFALILFIEKIATDHTHSHDDHSHSMLKQSILKRQSHLVENVNIDSHLEHEGEDEDDEEFEENIIREGLNKKKQFASKLSMIQKDGKTNLAPYILQVAIGIHAVFEGLAIGIEQETVKCLSITIAVVCHKWAEGLTLGLAFKKANVDLKMSTIMIAIQAIMNPIGIGIGWALSDQGNLITGIFMSISAGTFVYIATLEVLVEEFNVKRYKIVKYIFFLIAIGFVSSLWFIEQATGG</sequence>
<evidence type="ECO:0000256" key="3">
    <source>
        <dbReference type="ARBA" id="ARBA00022989"/>
    </source>
</evidence>
<dbReference type="FunCoup" id="I7LXU5">
    <property type="interactions" value="3"/>
</dbReference>
<comment type="subcellular location">
    <subcellularLocation>
        <location evidence="1">Membrane</location>
        <topology evidence="1">Multi-pass membrane protein</topology>
    </subcellularLocation>
</comment>
<feature type="transmembrane region" description="Helical" evidence="5">
    <location>
        <begin position="98"/>
        <end position="120"/>
    </location>
</feature>
<dbReference type="GO" id="GO:0016020">
    <property type="term" value="C:membrane"/>
    <property type="evidence" value="ECO:0007669"/>
    <property type="project" value="UniProtKB-SubCell"/>
</dbReference>
<protein>
    <submittedName>
        <fullName evidence="6">Metal cation transporter, ZIP family protein</fullName>
    </submittedName>
</protein>
<name>I7LXU5_TETTS</name>
<evidence type="ECO:0000256" key="2">
    <source>
        <dbReference type="ARBA" id="ARBA00022692"/>
    </source>
</evidence>
<dbReference type="PANTHER" id="PTHR11040:SF140">
    <property type="entry name" value="ZRT (ZRT), IRT- (IRT-) LIKE PROTEIN TRANSPORTER"/>
    <property type="match status" value="1"/>
</dbReference>
<feature type="transmembrane region" description="Helical" evidence="5">
    <location>
        <begin position="404"/>
        <end position="423"/>
    </location>
</feature>
<evidence type="ECO:0000313" key="6">
    <source>
        <dbReference type="EMBL" id="EAS06216.2"/>
    </source>
</evidence>
<feature type="transmembrane region" description="Helical" evidence="5">
    <location>
        <begin position="184"/>
        <end position="201"/>
    </location>
</feature>
<dbReference type="PANTHER" id="PTHR11040">
    <property type="entry name" value="ZINC/IRON TRANSPORTER"/>
    <property type="match status" value="1"/>
</dbReference>
<dbReference type="OrthoDB" id="10263369at2759"/>
<organism evidence="6 7">
    <name type="scientific">Tetrahymena thermophila (strain SB210)</name>
    <dbReference type="NCBI Taxonomy" id="312017"/>
    <lineage>
        <taxon>Eukaryota</taxon>
        <taxon>Sar</taxon>
        <taxon>Alveolata</taxon>
        <taxon>Ciliophora</taxon>
        <taxon>Intramacronucleata</taxon>
        <taxon>Oligohymenophorea</taxon>
        <taxon>Hymenostomatida</taxon>
        <taxon>Tetrahymenina</taxon>
        <taxon>Tetrahymenidae</taxon>
        <taxon>Tetrahymena</taxon>
    </lineage>
</organism>
<feature type="transmembrane region" description="Helical" evidence="5">
    <location>
        <begin position="132"/>
        <end position="152"/>
    </location>
</feature>
<evidence type="ECO:0000256" key="5">
    <source>
        <dbReference type="SAM" id="Phobius"/>
    </source>
</evidence>
<dbReference type="eggNOG" id="KOG1558">
    <property type="taxonomic scope" value="Eukaryota"/>
</dbReference>
<dbReference type="EMBL" id="GG662299">
    <property type="protein sequence ID" value="EAS06216.2"/>
    <property type="molecule type" value="Genomic_DNA"/>
</dbReference>
<feature type="transmembrane region" description="Helical" evidence="5">
    <location>
        <begin position="345"/>
        <end position="365"/>
    </location>
</feature>
<dbReference type="GO" id="GO:0005385">
    <property type="term" value="F:zinc ion transmembrane transporter activity"/>
    <property type="evidence" value="ECO:0007669"/>
    <property type="project" value="TreeGrafter"/>
</dbReference>
<dbReference type="RefSeq" id="XP_001026461.2">
    <property type="nucleotide sequence ID" value="XM_001026461.3"/>
</dbReference>
<evidence type="ECO:0000313" key="7">
    <source>
        <dbReference type="Proteomes" id="UP000009168"/>
    </source>
</evidence>
<dbReference type="InParanoid" id="I7LXU5"/>
<keyword evidence="4 5" id="KW-0472">Membrane</keyword>
<feature type="transmembrane region" description="Helical" evidence="5">
    <location>
        <begin position="371"/>
        <end position="392"/>
    </location>
</feature>
<keyword evidence="3 5" id="KW-1133">Transmembrane helix</keyword>
<dbReference type="AlphaFoldDB" id="I7LXU5"/>
<dbReference type="Pfam" id="PF02535">
    <property type="entry name" value="Zip"/>
    <property type="match status" value="1"/>
</dbReference>
<reference evidence="7" key="1">
    <citation type="journal article" date="2006" name="PLoS Biol.">
        <title>Macronuclear genome sequence of the ciliate Tetrahymena thermophila, a model eukaryote.</title>
        <authorList>
            <person name="Eisen J.A."/>
            <person name="Coyne R.S."/>
            <person name="Wu M."/>
            <person name="Wu D."/>
            <person name="Thiagarajan M."/>
            <person name="Wortman J.R."/>
            <person name="Badger J.H."/>
            <person name="Ren Q."/>
            <person name="Amedeo P."/>
            <person name="Jones K.M."/>
            <person name="Tallon L.J."/>
            <person name="Delcher A.L."/>
            <person name="Salzberg S.L."/>
            <person name="Silva J.C."/>
            <person name="Haas B.J."/>
            <person name="Majoros W.H."/>
            <person name="Farzad M."/>
            <person name="Carlton J.M."/>
            <person name="Smith R.K. Jr."/>
            <person name="Garg J."/>
            <person name="Pearlman R.E."/>
            <person name="Karrer K.M."/>
            <person name="Sun L."/>
            <person name="Manning G."/>
            <person name="Elde N.C."/>
            <person name="Turkewitz A.P."/>
            <person name="Asai D.J."/>
            <person name="Wilkes D.E."/>
            <person name="Wang Y."/>
            <person name="Cai H."/>
            <person name="Collins K."/>
            <person name="Stewart B.A."/>
            <person name="Lee S.R."/>
            <person name="Wilamowska K."/>
            <person name="Weinberg Z."/>
            <person name="Ruzzo W.L."/>
            <person name="Wloga D."/>
            <person name="Gaertig J."/>
            <person name="Frankel J."/>
            <person name="Tsao C.-C."/>
            <person name="Gorovsky M.A."/>
            <person name="Keeling P.J."/>
            <person name="Waller R.F."/>
            <person name="Patron N.J."/>
            <person name="Cherry J.M."/>
            <person name="Stover N.A."/>
            <person name="Krieger C.J."/>
            <person name="del Toro C."/>
            <person name="Ryder H.F."/>
            <person name="Williamson S.C."/>
            <person name="Barbeau R.A."/>
            <person name="Hamilton E.P."/>
            <person name="Orias E."/>
        </authorList>
    </citation>
    <scope>NUCLEOTIDE SEQUENCE [LARGE SCALE GENOMIC DNA]</scope>
    <source>
        <strain evidence="7">SB210</strain>
    </source>
</reference>
<gene>
    <name evidence="6" type="ORF">TTHERM_00326980</name>
</gene>
<dbReference type="KEGG" id="tet:TTHERM_00326980"/>
<proteinExistence type="predicted"/>